<dbReference type="InterPro" id="IPR040351">
    <property type="entry name" value="RAB3IL/RAB3IP/Sec2"/>
</dbReference>
<dbReference type="GO" id="GO:0005085">
    <property type="term" value="F:guanyl-nucleotide exchange factor activity"/>
    <property type="evidence" value="ECO:0007669"/>
    <property type="project" value="UniProtKB-KW"/>
</dbReference>
<dbReference type="Pfam" id="PF06428">
    <property type="entry name" value="Sec2p"/>
    <property type="match status" value="1"/>
</dbReference>
<dbReference type="Gene3D" id="1.20.5.4880">
    <property type="match status" value="1"/>
</dbReference>
<dbReference type="InterPro" id="IPR009449">
    <property type="entry name" value="Sec2_N"/>
</dbReference>
<organism evidence="10 11">
    <name type="scientific">Zonotrichia albicollis</name>
    <name type="common">White-throated sparrow</name>
    <name type="synonym">Fringilla albicollis</name>
    <dbReference type="NCBI Taxonomy" id="44394"/>
    <lineage>
        <taxon>Eukaryota</taxon>
        <taxon>Metazoa</taxon>
        <taxon>Chordata</taxon>
        <taxon>Craniata</taxon>
        <taxon>Vertebrata</taxon>
        <taxon>Euteleostomi</taxon>
        <taxon>Archelosauria</taxon>
        <taxon>Archosauria</taxon>
        <taxon>Dinosauria</taxon>
        <taxon>Saurischia</taxon>
        <taxon>Theropoda</taxon>
        <taxon>Coelurosauria</taxon>
        <taxon>Aves</taxon>
        <taxon>Neognathae</taxon>
        <taxon>Neoaves</taxon>
        <taxon>Telluraves</taxon>
        <taxon>Australaves</taxon>
        <taxon>Passeriformes</taxon>
        <taxon>Passerellidae</taxon>
        <taxon>Zonotrichia</taxon>
    </lineage>
</organism>
<reference evidence="10" key="2">
    <citation type="submission" date="2025-09" db="UniProtKB">
        <authorList>
            <consortium name="Ensembl"/>
        </authorList>
    </citation>
    <scope>IDENTIFICATION</scope>
</reference>
<feature type="coiled-coil region" evidence="7">
    <location>
        <begin position="70"/>
        <end position="154"/>
    </location>
</feature>
<evidence type="ECO:0000256" key="6">
    <source>
        <dbReference type="ARBA" id="ARBA00025794"/>
    </source>
</evidence>
<proteinExistence type="inferred from homology"/>
<dbReference type="GO" id="GO:0070319">
    <property type="term" value="C:Golgi to plasma membrane transport vesicle"/>
    <property type="evidence" value="ECO:0007669"/>
    <property type="project" value="TreeGrafter"/>
</dbReference>
<evidence type="ECO:0000256" key="3">
    <source>
        <dbReference type="ARBA" id="ARBA00022658"/>
    </source>
</evidence>
<evidence type="ECO:0000313" key="10">
    <source>
        <dbReference type="Ensembl" id="ENSZALP00000009826.1"/>
    </source>
</evidence>
<feature type="domain" description="GDP/GTP exchange factor Sec2 N-terminal" evidence="9">
    <location>
        <begin position="68"/>
        <end position="152"/>
    </location>
</feature>
<keyword evidence="3" id="KW-0344">Guanine-nucleotide releasing factor</keyword>
<evidence type="ECO:0000259" key="9">
    <source>
        <dbReference type="Pfam" id="PF06428"/>
    </source>
</evidence>
<comment type="similarity">
    <text evidence="6">Belongs to the SEC2 family.</text>
</comment>
<dbReference type="SUPFAM" id="SSF144284">
    <property type="entry name" value="Sec2 N-terminal region"/>
    <property type="match status" value="1"/>
</dbReference>
<feature type="compositionally biased region" description="Polar residues" evidence="8">
    <location>
        <begin position="159"/>
        <end position="175"/>
    </location>
</feature>
<evidence type="ECO:0000256" key="8">
    <source>
        <dbReference type="SAM" id="MobiDB-lite"/>
    </source>
</evidence>
<evidence type="ECO:0000256" key="4">
    <source>
        <dbReference type="ARBA" id="ARBA00022927"/>
    </source>
</evidence>
<name>A0A8D2MQ76_ZONAL</name>
<feature type="region of interest" description="Disordered" evidence="8">
    <location>
        <begin position="159"/>
        <end position="194"/>
    </location>
</feature>
<keyword evidence="2" id="KW-0597">Phosphoprotein</keyword>
<gene>
    <name evidence="10" type="primary">RAB3IL1</name>
</gene>
<feature type="region of interest" description="Disordered" evidence="8">
    <location>
        <begin position="1"/>
        <end position="60"/>
    </location>
</feature>
<dbReference type="Ensembl" id="ENSZALT00000013642.1">
    <property type="protein sequence ID" value="ENSZALP00000009826.1"/>
    <property type="gene ID" value="ENSZALG00000008378.1"/>
</dbReference>
<sequence>MLRGQVSLEEESQNPPAVEHWKPLMPSRGDKEEPEGGCQDAGGVHEPQSTEQLNVSRLRSSSVEIREKGSEFLRDELHKAQKELKLKDKECERLSKVREQLEQELEELTASLFEEAHKMVREANTKQAAAEKQLREARGKIDMLQAEVTALKTLVITSTPSSPNRELHPQLQSPSKGGFRKGHGRNKSTSSAMVSAASQNVAPEPVSRECRESGFPALLSLLLCILPGKAIHITYEPGWQALGADASSFSSSSWQVDSILFAEFQAWKESPTLDKSCSFLDRIYREDVGPCLDFTKQEEMCSERPPQDLQAPDHAGGFWELLLHFPFLQGQDHSSVQLLHLHPLYPARPGEAGCGADVLGGHAAPQGDVSGQTWILSQRDVSRALSLEETAPGGRAWSAVPVLLPPTFLCLEQGARGTGSTFSCPTPPSVTGMQLPRCPWSWAGPGCSRMAIHGLWSLLYAVYIHFFKPFVFICSLIWHNPRPGLCRVGILDLPCEPLCQDRCWLSIPLFFWDGGGAVPEVLLTTAALKMPAEHNNLEQFVSKYFLVPFQGACKRSLLPAESQRGICSCF</sequence>
<protein>
    <submittedName>
        <fullName evidence="10">RAB3A interacting protein like 1</fullName>
    </submittedName>
</protein>
<dbReference type="Pfam" id="PF25555">
    <property type="entry name" value="RAB3A-like_C"/>
    <property type="match status" value="1"/>
</dbReference>
<dbReference type="PANTHER" id="PTHR14430">
    <property type="entry name" value="RABIN3-RELATED"/>
    <property type="match status" value="1"/>
</dbReference>
<dbReference type="GO" id="GO:0015031">
    <property type="term" value="P:protein transport"/>
    <property type="evidence" value="ECO:0007669"/>
    <property type="project" value="UniProtKB-KW"/>
</dbReference>
<evidence type="ECO:0000256" key="2">
    <source>
        <dbReference type="ARBA" id="ARBA00022553"/>
    </source>
</evidence>
<dbReference type="GO" id="GO:0006887">
    <property type="term" value="P:exocytosis"/>
    <property type="evidence" value="ECO:0007669"/>
    <property type="project" value="TreeGrafter"/>
</dbReference>
<dbReference type="PANTHER" id="PTHR14430:SF5">
    <property type="entry name" value="GUANINE NUCLEOTIDE EXCHANGE FACTOR FOR RAB-3A"/>
    <property type="match status" value="1"/>
</dbReference>
<keyword evidence="5 7" id="KW-0175">Coiled coil</keyword>
<feature type="compositionally biased region" description="Polar residues" evidence="8">
    <location>
        <begin position="47"/>
        <end position="60"/>
    </location>
</feature>
<dbReference type="AlphaFoldDB" id="A0A8D2MQ76"/>
<evidence type="ECO:0000256" key="1">
    <source>
        <dbReference type="ARBA" id="ARBA00022448"/>
    </source>
</evidence>
<dbReference type="FunFam" id="1.20.5.4880:FF:000001">
    <property type="entry name" value="Guanine nucleotide exchange factor for Rab-3A"/>
    <property type="match status" value="1"/>
</dbReference>
<evidence type="ECO:0000313" key="11">
    <source>
        <dbReference type="Proteomes" id="UP000694413"/>
    </source>
</evidence>
<keyword evidence="4" id="KW-0653">Protein transport</keyword>
<accession>A0A8D2MQ76</accession>
<keyword evidence="11" id="KW-1185">Reference proteome</keyword>
<evidence type="ECO:0000256" key="7">
    <source>
        <dbReference type="SAM" id="Coils"/>
    </source>
</evidence>
<reference evidence="10" key="1">
    <citation type="submission" date="2025-08" db="UniProtKB">
        <authorList>
            <consortium name="Ensembl"/>
        </authorList>
    </citation>
    <scope>IDENTIFICATION</scope>
</reference>
<evidence type="ECO:0000256" key="5">
    <source>
        <dbReference type="ARBA" id="ARBA00023054"/>
    </source>
</evidence>
<keyword evidence="1" id="KW-0813">Transport</keyword>
<dbReference type="Proteomes" id="UP000694413">
    <property type="component" value="Unassembled WGS sequence"/>
</dbReference>